<sequence>MSPLTIANAEKVYQRDTVSRTAYNPFPKAVLQELCEKKGIFVANTGLRSNVPTKTDYIQALHFFPCQRMTQEVEIEMSTNGPFARKEAGPQSLEVNVVMEPEPHSQPAGTLVEEGGLAASSAMELDEIETLPSPLTPSLRICLYKDAKAWHYLQEILFRRDLEGNINLCELKTELAVDGQLYVLDPRRHRPFFDYTPGILHANDLGALLLDGFLRVTDRLA</sequence>
<proteinExistence type="predicted"/>
<dbReference type="Proteomes" id="UP000054477">
    <property type="component" value="Unassembled WGS sequence"/>
</dbReference>
<accession>A0A0C9WPY1</accession>
<evidence type="ECO:0000313" key="2">
    <source>
        <dbReference type="Proteomes" id="UP000054477"/>
    </source>
</evidence>
<dbReference type="EMBL" id="KN838631">
    <property type="protein sequence ID" value="KIK00175.1"/>
    <property type="molecule type" value="Genomic_DNA"/>
</dbReference>
<keyword evidence="2" id="KW-1185">Reference proteome</keyword>
<gene>
    <name evidence="1" type="ORF">K443DRAFT_100851</name>
</gene>
<dbReference type="AlphaFoldDB" id="A0A0C9WPY1"/>
<organism evidence="1 2">
    <name type="scientific">Laccaria amethystina LaAM-08-1</name>
    <dbReference type="NCBI Taxonomy" id="1095629"/>
    <lineage>
        <taxon>Eukaryota</taxon>
        <taxon>Fungi</taxon>
        <taxon>Dikarya</taxon>
        <taxon>Basidiomycota</taxon>
        <taxon>Agaricomycotina</taxon>
        <taxon>Agaricomycetes</taxon>
        <taxon>Agaricomycetidae</taxon>
        <taxon>Agaricales</taxon>
        <taxon>Agaricineae</taxon>
        <taxon>Hydnangiaceae</taxon>
        <taxon>Laccaria</taxon>
    </lineage>
</organism>
<evidence type="ECO:0000313" key="1">
    <source>
        <dbReference type="EMBL" id="KIK00175.1"/>
    </source>
</evidence>
<reference evidence="1 2" key="1">
    <citation type="submission" date="2014-04" db="EMBL/GenBank/DDBJ databases">
        <authorList>
            <consortium name="DOE Joint Genome Institute"/>
            <person name="Kuo A."/>
            <person name="Kohler A."/>
            <person name="Nagy L.G."/>
            <person name="Floudas D."/>
            <person name="Copeland A."/>
            <person name="Barry K.W."/>
            <person name="Cichocki N."/>
            <person name="Veneault-Fourrey C."/>
            <person name="LaButti K."/>
            <person name="Lindquist E.A."/>
            <person name="Lipzen A."/>
            <person name="Lundell T."/>
            <person name="Morin E."/>
            <person name="Murat C."/>
            <person name="Sun H."/>
            <person name="Tunlid A."/>
            <person name="Henrissat B."/>
            <person name="Grigoriev I.V."/>
            <person name="Hibbett D.S."/>
            <person name="Martin F."/>
            <person name="Nordberg H.P."/>
            <person name="Cantor M.N."/>
            <person name="Hua S.X."/>
        </authorList>
    </citation>
    <scope>NUCLEOTIDE SEQUENCE [LARGE SCALE GENOMIC DNA]</scope>
    <source>
        <strain evidence="1 2">LaAM-08-1</strain>
    </source>
</reference>
<dbReference type="HOGENOM" id="CLU_1230114_0_0_1"/>
<dbReference type="OrthoDB" id="2815938at2759"/>
<reference evidence="2" key="2">
    <citation type="submission" date="2015-01" db="EMBL/GenBank/DDBJ databases">
        <title>Evolutionary Origins and Diversification of the Mycorrhizal Mutualists.</title>
        <authorList>
            <consortium name="DOE Joint Genome Institute"/>
            <consortium name="Mycorrhizal Genomics Consortium"/>
            <person name="Kohler A."/>
            <person name="Kuo A."/>
            <person name="Nagy L.G."/>
            <person name="Floudas D."/>
            <person name="Copeland A."/>
            <person name="Barry K.W."/>
            <person name="Cichocki N."/>
            <person name="Veneault-Fourrey C."/>
            <person name="LaButti K."/>
            <person name="Lindquist E.A."/>
            <person name="Lipzen A."/>
            <person name="Lundell T."/>
            <person name="Morin E."/>
            <person name="Murat C."/>
            <person name="Riley R."/>
            <person name="Ohm R."/>
            <person name="Sun H."/>
            <person name="Tunlid A."/>
            <person name="Henrissat B."/>
            <person name="Grigoriev I.V."/>
            <person name="Hibbett D.S."/>
            <person name="Martin F."/>
        </authorList>
    </citation>
    <scope>NUCLEOTIDE SEQUENCE [LARGE SCALE GENOMIC DNA]</scope>
    <source>
        <strain evidence="2">LaAM-08-1</strain>
    </source>
</reference>
<protein>
    <submittedName>
        <fullName evidence="1">Uncharacterized protein</fullName>
    </submittedName>
</protein>
<name>A0A0C9WPY1_9AGAR</name>